<keyword evidence="2" id="KW-1185">Reference proteome</keyword>
<protein>
    <submittedName>
        <fullName evidence="1">Oidioi.mRNA.OKI2018_I69.chr2.g5663.t1.cds</fullName>
    </submittedName>
</protein>
<accession>A0ABN7T6N4</accession>
<dbReference type="Proteomes" id="UP001158576">
    <property type="component" value="Chromosome 2"/>
</dbReference>
<gene>
    <name evidence="1" type="ORF">OKIOD_LOCUS14428</name>
</gene>
<name>A0ABN7T6N4_OIKDI</name>
<reference evidence="1 2" key="1">
    <citation type="submission" date="2021-04" db="EMBL/GenBank/DDBJ databases">
        <authorList>
            <person name="Bliznina A."/>
        </authorList>
    </citation>
    <scope>NUCLEOTIDE SEQUENCE [LARGE SCALE GENOMIC DNA]</scope>
</reference>
<proteinExistence type="predicted"/>
<organism evidence="1 2">
    <name type="scientific">Oikopleura dioica</name>
    <name type="common">Tunicate</name>
    <dbReference type="NCBI Taxonomy" id="34765"/>
    <lineage>
        <taxon>Eukaryota</taxon>
        <taxon>Metazoa</taxon>
        <taxon>Chordata</taxon>
        <taxon>Tunicata</taxon>
        <taxon>Appendicularia</taxon>
        <taxon>Copelata</taxon>
        <taxon>Oikopleuridae</taxon>
        <taxon>Oikopleura</taxon>
    </lineage>
</organism>
<sequence length="395" mass="45445">MFLLDRTALIVFPLCVGFVGSCTITTIHSLKAYIFFIEKFPKETSSDAGDEKQKRSSDFLEKRVLPEIAINLAPNYWYSSLISIRNSIKDEKKVNFGLSDEPYSEVVRKSELLVQMIEDEIQPQREKFLQENSNLSKIEADRASVQQQIQLRTDFEATIENTLLEMFGGVYSSNNEEESQTALDNYKMRHESLLNVALTWKKITAKFESTYRLLQLAKKLMKNKSAERKKQMKRSGDRIYSSGVENLKHLTIVGKMIQIPCPFAEDDANALIAVGNQLSWYSSSKNTITTKNIYLLLRTLQSKLKESIRWCHTIYEDIIEQDLETSSDHFNTMKRMMADQRRELVSKTMKRLTGKELDGYEADFNAFTDLPPKVNPLKNIKFLSRISSACTESTI</sequence>
<dbReference type="EMBL" id="OU015567">
    <property type="protein sequence ID" value="CAG5111346.1"/>
    <property type="molecule type" value="Genomic_DNA"/>
</dbReference>
<dbReference type="PROSITE" id="PS51257">
    <property type="entry name" value="PROKAR_LIPOPROTEIN"/>
    <property type="match status" value="1"/>
</dbReference>
<evidence type="ECO:0000313" key="2">
    <source>
        <dbReference type="Proteomes" id="UP001158576"/>
    </source>
</evidence>
<evidence type="ECO:0000313" key="1">
    <source>
        <dbReference type="EMBL" id="CAG5111346.1"/>
    </source>
</evidence>